<reference evidence="2 3" key="1">
    <citation type="submission" date="2015-07" db="EMBL/GenBank/DDBJ databases">
        <title>Genome analysis of myxobacterium Chondromyces crocatus Cm c5 reveals a high potential for natural compound synthesis and the genetic basis for the loss of fruiting body formation.</title>
        <authorList>
            <person name="Zaburannyi N."/>
            <person name="Bunk B."/>
            <person name="Maier J."/>
            <person name="Overmann J."/>
            <person name="Mueller R."/>
        </authorList>
    </citation>
    <scope>NUCLEOTIDE SEQUENCE [LARGE SCALE GENOMIC DNA]</scope>
    <source>
        <strain evidence="2 3">Cm c5</strain>
    </source>
</reference>
<keyword evidence="1" id="KW-0812">Transmembrane</keyword>
<dbReference type="GO" id="GO:0005548">
    <property type="term" value="F:phospholipid transporter activity"/>
    <property type="evidence" value="ECO:0007669"/>
    <property type="project" value="TreeGrafter"/>
</dbReference>
<feature type="transmembrane region" description="Helical" evidence="1">
    <location>
        <begin position="100"/>
        <end position="119"/>
    </location>
</feature>
<dbReference type="GO" id="GO:0043190">
    <property type="term" value="C:ATP-binding cassette (ABC) transporter complex"/>
    <property type="evidence" value="ECO:0007669"/>
    <property type="project" value="InterPro"/>
</dbReference>
<dbReference type="RefSeq" id="WP_050432402.1">
    <property type="nucleotide sequence ID" value="NZ_CP012159.1"/>
</dbReference>
<evidence type="ECO:0000313" key="3">
    <source>
        <dbReference type="Proteomes" id="UP000067626"/>
    </source>
</evidence>
<dbReference type="KEGG" id="ccro:CMC5_046270"/>
<dbReference type="STRING" id="52.CMC5_046270"/>
<sequence length="277" mass="28675">MTQSATGPSPSPQPARAVSSAPSTFHQIGVNFLETAAMVGGMGVLAAEIVKRLVRFRVDWDELKRNMYRMGVKSIAIVIFTALFTGAIMVLQAAPLVERFGAYGLIGWGAGFGTLREVAPLLTALMINGRVGANNTAELGTMVVTEQIDALRVLAIDPVSFLIAPRCVAMVSTLFLATIFADALALLGAALTSDVLLGVAPAVFFNGLTSGLLGLGDVMNGLVKSVVFGVVMALASCQYGLTVTGGAPGVGRAVNATVVASAAGIFILDYFVSFTLE</sequence>
<feature type="transmembrane region" description="Helical" evidence="1">
    <location>
        <begin position="167"/>
        <end position="189"/>
    </location>
</feature>
<keyword evidence="1" id="KW-1133">Transmembrane helix</keyword>
<feature type="transmembrane region" description="Helical" evidence="1">
    <location>
        <begin position="195"/>
        <end position="215"/>
    </location>
</feature>
<proteinExistence type="predicted"/>
<organism evidence="2 3">
    <name type="scientific">Chondromyces crocatus</name>
    <dbReference type="NCBI Taxonomy" id="52"/>
    <lineage>
        <taxon>Bacteria</taxon>
        <taxon>Pseudomonadati</taxon>
        <taxon>Myxococcota</taxon>
        <taxon>Polyangia</taxon>
        <taxon>Polyangiales</taxon>
        <taxon>Polyangiaceae</taxon>
        <taxon>Chondromyces</taxon>
    </lineage>
</organism>
<dbReference type="EMBL" id="CP012159">
    <property type="protein sequence ID" value="AKT40472.1"/>
    <property type="molecule type" value="Genomic_DNA"/>
</dbReference>
<dbReference type="Pfam" id="PF02405">
    <property type="entry name" value="MlaE"/>
    <property type="match status" value="1"/>
</dbReference>
<dbReference type="PANTHER" id="PTHR30188">
    <property type="entry name" value="ABC TRANSPORTER PERMEASE PROTEIN-RELATED"/>
    <property type="match status" value="1"/>
</dbReference>
<feature type="transmembrane region" description="Helical" evidence="1">
    <location>
        <begin position="71"/>
        <end position="94"/>
    </location>
</feature>
<dbReference type="PANTHER" id="PTHR30188:SF4">
    <property type="entry name" value="PROTEIN TRIGALACTOSYLDIACYLGLYCEROL 1, CHLOROPLASTIC"/>
    <property type="match status" value="1"/>
</dbReference>
<dbReference type="AlphaFoldDB" id="A0A0K1EIF3"/>
<feature type="transmembrane region" description="Helical" evidence="1">
    <location>
        <begin position="28"/>
        <end position="50"/>
    </location>
</feature>
<feature type="transmembrane region" description="Helical" evidence="1">
    <location>
        <begin position="222"/>
        <end position="241"/>
    </location>
</feature>
<accession>A0A0K1EIF3</accession>
<keyword evidence="1" id="KW-0472">Membrane</keyword>
<keyword evidence="3" id="KW-1185">Reference proteome</keyword>
<dbReference type="Proteomes" id="UP000067626">
    <property type="component" value="Chromosome"/>
</dbReference>
<name>A0A0K1EIF3_CHOCO</name>
<evidence type="ECO:0000256" key="1">
    <source>
        <dbReference type="SAM" id="Phobius"/>
    </source>
</evidence>
<protein>
    <submittedName>
        <fullName evidence="2">ABC transporter permease</fullName>
    </submittedName>
</protein>
<dbReference type="InterPro" id="IPR030802">
    <property type="entry name" value="Permease_MalE"/>
</dbReference>
<feature type="transmembrane region" description="Helical" evidence="1">
    <location>
        <begin position="253"/>
        <end position="272"/>
    </location>
</feature>
<dbReference type="OrthoDB" id="9805022at2"/>
<gene>
    <name evidence="2" type="ORF">CMC5_046270</name>
</gene>
<evidence type="ECO:0000313" key="2">
    <source>
        <dbReference type="EMBL" id="AKT40472.1"/>
    </source>
</evidence>